<gene>
    <name evidence="1" type="ORF">SAMN04488500_106296</name>
</gene>
<name>A0A1W2B3K8_9FIRM</name>
<dbReference type="RefSeq" id="WP_176215459.1">
    <property type="nucleotide sequence ID" value="NZ_CP155572.1"/>
</dbReference>
<sequence>MKCMICDKDMPFDCTCSDMGKRIQLVRDAKQMAISEEFFKEFSKRKLGVDIDK</sequence>
<accession>A0A1W2B3K8</accession>
<dbReference type="EMBL" id="FWXI01000006">
    <property type="protein sequence ID" value="SMC67434.1"/>
    <property type="molecule type" value="Genomic_DNA"/>
</dbReference>
<keyword evidence="2" id="KW-1185">Reference proteome</keyword>
<evidence type="ECO:0000313" key="2">
    <source>
        <dbReference type="Proteomes" id="UP000192738"/>
    </source>
</evidence>
<dbReference type="AlphaFoldDB" id="A0A1W2B3K8"/>
<organism evidence="1 2">
    <name type="scientific">Sporomusa malonica</name>
    <dbReference type="NCBI Taxonomy" id="112901"/>
    <lineage>
        <taxon>Bacteria</taxon>
        <taxon>Bacillati</taxon>
        <taxon>Bacillota</taxon>
        <taxon>Negativicutes</taxon>
        <taxon>Selenomonadales</taxon>
        <taxon>Sporomusaceae</taxon>
        <taxon>Sporomusa</taxon>
    </lineage>
</organism>
<evidence type="ECO:0000313" key="1">
    <source>
        <dbReference type="EMBL" id="SMC67434.1"/>
    </source>
</evidence>
<protein>
    <submittedName>
        <fullName evidence="1">Uncharacterized protein</fullName>
    </submittedName>
</protein>
<reference evidence="1 2" key="1">
    <citation type="submission" date="2017-04" db="EMBL/GenBank/DDBJ databases">
        <authorList>
            <person name="Afonso C.L."/>
            <person name="Miller P.J."/>
            <person name="Scott M.A."/>
            <person name="Spackman E."/>
            <person name="Goraichik I."/>
            <person name="Dimitrov K.M."/>
            <person name="Suarez D.L."/>
            <person name="Swayne D.E."/>
        </authorList>
    </citation>
    <scope>NUCLEOTIDE SEQUENCE [LARGE SCALE GENOMIC DNA]</scope>
    <source>
        <strain evidence="1 2">DSM 5090</strain>
    </source>
</reference>
<proteinExistence type="predicted"/>
<dbReference type="Proteomes" id="UP000192738">
    <property type="component" value="Unassembled WGS sequence"/>
</dbReference>
<dbReference type="STRING" id="112901.SAMN04488500_106296"/>